<dbReference type="PANTHER" id="PTHR44757">
    <property type="entry name" value="DIGUANYLATE CYCLASE DGCP"/>
    <property type="match status" value="1"/>
</dbReference>
<accession>A0ABX1QHQ8</accession>
<dbReference type="InterPro" id="IPR035965">
    <property type="entry name" value="PAS-like_dom_sf"/>
</dbReference>
<evidence type="ECO:0000259" key="4">
    <source>
        <dbReference type="PROSITE" id="PS50887"/>
    </source>
</evidence>
<dbReference type="SUPFAM" id="SSF55073">
    <property type="entry name" value="Nucleotide cyclase"/>
    <property type="match status" value="1"/>
</dbReference>
<dbReference type="RefSeq" id="WP_169114553.1">
    <property type="nucleotide sequence ID" value="NZ_JAAAUB010000001.1"/>
</dbReference>
<evidence type="ECO:0000256" key="2">
    <source>
        <dbReference type="SAM" id="Phobius"/>
    </source>
</evidence>
<dbReference type="SUPFAM" id="SSF53850">
    <property type="entry name" value="Periplasmic binding protein-like II"/>
    <property type="match status" value="1"/>
</dbReference>
<name>A0ABX1QHQ8_9PROT</name>
<organism evidence="5 6">
    <name type="scientific">Tepidiphilus baoligensis</name>
    <dbReference type="NCBI Taxonomy" id="2698687"/>
    <lineage>
        <taxon>Bacteria</taxon>
        <taxon>Pseudomonadati</taxon>
        <taxon>Pseudomonadota</taxon>
        <taxon>Hydrogenophilia</taxon>
        <taxon>Hydrogenophilales</taxon>
        <taxon>Hydrogenophilaceae</taxon>
        <taxon>Tepidiphilus</taxon>
    </lineage>
</organism>
<dbReference type="NCBIfam" id="TIGR00229">
    <property type="entry name" value="sensory_box"/>
    <property type="match status" value="1"/>
</dbReference>
<dbReference type="InterPro" id="IPR000014">
    <property type="entry name" value="PAS"/>
</dbReference>
<dbReference type="NCBIfam" id="TIGR00254">
    <property type="entry name" value="GGDEF"/>
    <property type="match status" value="1"/>
</dbReference>
<comment type="caution">
    <text evidence="5">The sequence shown here is derived from an EMBL/GenBank/DDBJ whole genome shotgun (WGS) entry which is preliminary data.</text>
</comment>
<dbReference type="CDD" id="cd01949">
    <property type="entry name" value="GGDEF"/>
    <property type="match status" value="1"/>
</dbReference>
<dbReference type="PROSITE" id="PS50887">
    <property type="entry name" value="GGDEF"/>
    <property type="match status" value="1"/>
</dbReference>
<feature type="compositionally biased region" description="Basic and acidic residues" evidence="1">
    <location>
        <begin position="684"/>
        <end position="700"/>
    </location>
</feature>
<keyword evidence="6" id="KW-1185">Reference proteome</keyword>
<dbReference type="InterPro" id="IPR052155">
    <property type="entry name" value="Biofilm_reg_signaling"/>
</dbReference>
<feature type="domain" description="PAS" evidence="3">
    <location>
        <begin position="380"/>
        <end position="455"/>
    </location>
</feature>
<dbReference type="Pfam" id="PF00990">
    <property type="entry name" value="GGDEF"/>
    <property type="match status" value="1"/>
</dbReference>
<keyword evidence="2" id="KW-0472">Membrane</keyword>
<dbReference type="Proteomes" id="UP000669605">
    <property type="component" value="Unassembled WGS sequence"/>
</dbReference>
<dbReference type="InterPro" id="IPR029787">
    <property type="entry name" value="Nucleotide_cyclase"/>
</dbReference>
<proteinExistence type="predicted"/>
<dbReference type="InterPro" id="IPR043128">
    <property type="entry name" value="Rev_trsase/Diguanyl_cyclase"/>
</dbReference>
<dbReference type="Pfam" id="PF12974">
    <property type="entry name" value="Phosphonate-bd"/>
    <property type="match status" value="1"/>
</dbReference>
<dbReference type="SMART" id="SM00267">
    <property type="entry name" value="GGDEF"/>
    <property type="match status" value="1"/>
</dbReference>
<dbReference type="SUPFAM" id="SSF55785">
    <property type="entry name" value="PYP-like sensor domain (PAS domain)"/>
    <property type="match status" value="1"/>
</dbReference>
<evidence type="ECO:0000259" key="3">
    <source>
        <dbReference type="PROSITE" id="PS50112"/>
    </source>
</evidence>
<evidence type="ECO:0000256" key="1">
    <source>
        <dbReference type="SAM" id="MobiDB-lite"/>
    </source>
</evidence>
<evidence type="ECO:0000313" key="5">
    <source>
        <dbReference type="EMBL" id="NMH15587.1"/>
    </source>
</evidence>
<dbReference type="InterPro" id="IPR013767">
    <property type="entry name" value="PAS_fold"/>
</dbReference>
<protein>
    <submittedName>
        <fullName evidence="5">Diguanylate cyclase</fullName>
    </submittedName>
</protein>
<feature type="domain" description="GGDEF" evidence="4">
    <location>
        <begin position="541"/>
        <end position="680"/>
    </location>
</feature>
<reference evidence="5 6" key="1">
    <citation type="journal article" date="2020" name="Curr. Microbiol.">
        <title>Tepidiphilus baoligensis sp. nov., a Novel Bacterium of the Family Hydrogenophilaceae Isolated from an Oil Reservoir.</title>
        <authorList>
            <person name="Zhang X."/>
            <person name="Wang G."/>
            <person name="Ma X."/>
            <person name="Yu J."/>
            <person name="You J."/>
            <person name="Xue Y."/>
            <person name="Ma Y."/>
        </authorList>
    </citation>
    <scope>NUCLEOTIDE SEQUENCE [LARGE SCALE GENOMIC DNA]</scope>
    <source>
        <strain evidence="5 6">B18-69</strain>
    </source>
</reference>
<gene>
    <name evidence="5" type="ORF">GV368_00365</name>
</gene>
<dbReference type="PANTHER" id="PTHR44757:SF2">
    <property type="entry name" value="BIOFILM ARCHITECTURE MAINTENANCE PROTEIN MBAA"/>
    <property type="match status" value="1"/>
</dbReference>
<dbReference type="SMART" id="SM00091">
    <property type="entry name" value="PAS"/>
    <property type="match status" value="1"/>
</dbReference>
<dbReference type="EMBL" id="JAAAUB010000001">
    <property type="protein sequence ID" value="NMH15587.1"/>
    <property type="molecule type" value="Genomic_DNA"/>
</dbReference>
<feature type="region of interest" description="Disordered" evidence="1">
    <location>
        <begin position="639"/>
        <end position="701"/>
    </location>
</feature>
<dbReference type="Gene3D" id="3.30.70.270">
    <property type="match status" value="1"/>
</dbReference>
<dbReference type="PROSITE" id="PS50112">
    <property type="entry name" value="PAS"/>
    <property type="match status" value="1"/>
</dbReference>
<feature type="transmembrane region" description="Helical" evidence="2">
    <location>
        <begin position="342"/>
        <end position="364"/>
    </location>
</feature>
<keyword evidence="2" id="KW-0812">Transmembrane</keyword>
<dbReference type="CDD" id="cd00130">
    <property type="entry name" value="PAS"/>
    <property type="match status" value="1"/>
</dbReference>
<evidence type="ECO:0000313" key="6">
    <source>
        <dbReference type="Proteomes" id="UP000669605"/>
    </source>
</evidence>
<dbReference type="Gene3D" id="3.40.190.10">
    <property type="entry name" value="Periplasmic binding protein-like II"/>
    <property type="match status" value="2"/>
</dbReference>
<dbReference type="Gene3D" id="3.30.450.20">
    <property type="entry name" value="PAS domain"/>
    <property type="match status" value="1"/>
</dbReference>
<keyword evidence="2" id="KW-1133">Transmembrane helix</keyword>
<dbReference type="InterPro" id="IPR000160">
    <property type="entry name" value="GGDEF_dom"/>
</dbReference>
<feature type="compositionally biased region" description="Low complexity" evidence="1">
    <location>
        <begin position="640"/>
        <end position="653"/>
    </location>
</feature>
<sequence>MRFLFPLLHRAARASPRRERPRGRANDPSRLAWRLVGLFVLSLVIVASAHADYRLGVFGHRPQEMLQRQWQPLADELSQALGEPVILEVLTPESLDREIAARRIDFLFTNPVHYIQEKYRHAFSGPIATLITVEHGIKTAALGGVILVRRDGPIRRPEDLKGRRILIPGAKGLGGYLAQAGWLLERGVRVPDDVTLLPQGNHDAVVQALLEGKGEAGFVRTGLLEALTREGRLSAEDRERLMVLGEWHPAGFPYRVTTSLYPEWAFVALPHVSPEVARKVALALYTLTDRLDAMPDPRFLAAGIGGFTVPADYSGVERLAQRLRVPPFEHVEVELRDVLHQYAIPLVLLACSAFLLVLLTLRLWHTRRQLEHQRARLASALVETQTILETVDEAIYGTDEQGRCIFFNRAAAELLGFRPEEVLGKVAHDLFHARRPDGQPYPREECPLLRAIAEGKKVRQDDVFWRVDGLPVPVHVSASPRFEHGRSVGIVVAFHDITEEMRLVEELRRLAAYDPLTGLANRGHLEQRLQEAQSLVQRNKQPAALLMFDLDHFKKVNDTYGHAAGDKMLQAFARVLRHNLRPTDFIARYGGEEFIAILPDTSLDTAVKVAERVRQAWAQTHIPLDESGKILSGTVSIGVAPSSPTPRSTRASAGSTKPCTVPSAKAATRSPCHRSMASDSMFRSQHDPPQRDATPHDRSIGRGRAHGALARELHAGAHPAPFIPPLVGIRTAAYVLRRGPGHGRFSAAGGSA</sequence>
<dbReference type="Pfam" id="PF00989">
    <property type="entry name" value="PAS"/>
    <property type="match status" value="1"/>
</dbReference>